<evidence type="ECO:0000313" key="1">
    <source>
        <dbReference type="EMBL" id="MBK9984697.1"/>
    </source>
</evidence>
<proteinExistence type="predicted"/>
<protein>
    <submittedName>
        <fullName evidence="1">Outer membrane beta-barrel protein</fullName>
    </submittedName>
</protein>
<comment type="caution">
    <text evidence="1">The sequence shown here is derived from an EMBL/GenBank/DDBJ whole genome shotgun (WGS) entry which is preliminary data.</text>
</comment>
<dbReference type="Proteomes" id="UP000808337">
    <property type="component" value="Unassembled WGS sequence"/>
</dbReference>
<dbReference type="AlphaFoldDB" id="A0A9D7SZ90"/>
<organism evidence="1 2">
    <name type="scientific">Candidatus Opimibacter skivensis</name>
    <dbReference type="NCBI Taxonomy" id="2982028"/>
    <lineage>
        <taxon>Bacteria</taxon>
        <taxon>Pseudomonadati</taxon>
        <taxon>Bacteroidota</taxon>
        <taxon>Saprospiria</taxon>
        <taxon>Saprospirales</taxon>
        <taxon>Saprospiraceae</taxon>
        <taxon>Candidatus Opimibacter</taxon>
    </lineage>
</organism>
<dbReference type="EMBL" id="JADKGY010000031">
    <property type="protein sequence ID" value="MBK9984697.1"/>
    <property type="molecule type" value="Genomic_DNA"/>
</dbReference>
<gene>
    <name evidence="1" type="ORF">IPP15_20425</name>
</gene>
<sequence length="414" mass="46152">MAEFTGVDDGERKTIDLQLREEFKKGLFGTAEAGYGTDERYNAKASINKFTKTAQLSFLGQLNNINDQGFSFQDMMNFSGGMNGMGGGRGGRTMEFNIQSDIPFNDGLSNGLVNTGAGGLNFNWHKTKKFNFRSSYFYNGVDKSLLQDAFRQNLSAMPFNTDENSDQSTKNHNHAFTFNSDIKPDSTQQVTIRARAGLGNGSSINQALLKVSDPLGSLISQSNTGTNANSDNLSLSGSATYMKRLGNKGRNFSVSSTLSKNDNNTDNKLDALTEYFITGDPELLNQLQYTDSKNNKIDGQFSYTEPLKRRKFIEFNYNYSHQEDNYDHQVNDIVGSIPVLNPGLSSNYTSLLQYHKPGVTFRYSGDVHNVNVALQYQASELTGHLNQGETEIMKTYNYFLPRIIWRDDIGNGKI</sequence>
<evidence type="ECO:0000313" key="2">
    <source>
        <dbReference type="Proteomes" id="UP000808337"/>
    </source>
</evidence>
<name>A0A9D7SZ90_9BACT</name>
<accession>A0A9D7SZ90</accession>
<reference evidence="1 2" key="1">
    <citation type="submission" date="2020-10" db="EMBL/GenBank/DDBJ databases">
        <title>Connecting structure to function with the recovery of over 1000 high-quality activated sludge metagenome-assembled genomes encoding full-length rRNA genes using long-read sequencing.</title>
        <authorList>
            <person name="Singleton C.M."/>
            <person name="Petriglieri F."/>
            <person name="Kristensen J.M."/>
            <person name="Kirkegaard R.H."/>
            <person name="Michaelsen T.Y."/>
            <person name="Andersen M.H."/>
            <person name="Karst S.M."/>
            <person name="Dueholm M.S."/>
            <person name="Nielsen P.H."/>
            <person name="Albertsen M."/>
        </authorList>
    </citation>
    <scope>NUCLEOTIDE SEQUENCE [LARGE SCALE GENOMIC DNA]</scope>
    <source>
        <strain evidence="1">Ribe_18-Q3-R11-54_MAXAC.273</strain>
    </source>
</reference>